<name>A0A9D2BFY3_9BACT</name>
<proteinExistence type="predicted"/>
<dbReference type="AlphaFoldDB" id="A0A9D2BFY3"/>
<keyword evidence="1" id="KW-0732">Signal</keyword>
<protein>
    <submittedName>
        <fullName evidence="2">GldG family protein</fullName>
    </submittedName>
</protein>
<dbReference type="EMBL" id="DXEL01000020">
    <property type="protein sequence ID" value="HIX73829.1"/>
    <property type="molecule type" value="Genomic_DNA"/>
</dbReference>
<gene>
    <name evidence="2" type="ORF">H9977_02080</name>
</gene>
<reference evidence="2" key="2">
    <citation type="submission" date="2021-04" db="EMBL/GenBank/DDBJ databases">
        <authorList>
            <person name="Gilroy R."/>
        </authorList>
    </citation>
    <scope>NUCLEOTIDE SEQUENCE</scope>
    <source>
        <strain evidence="2">ChiGjej6B6-14162</strain>
    </source>
</reference>
<evidence type="ECO:0000313" key="2">
    <source>
        <dbReference type="EMBL" id="HIX73829.1"/>
    </source>
</evidence>
<reference evidence="2" key="1">
    <citation type="journal article" date="2021" name="PeerJ">
        <title>Extensive microbial diversity within the chicken gut microbiome revealed by metagenomics and culture.</title>
        <authorList>
            <person name="Gilroy R."/>
            <person name="Ravi A."/>
            <person name="Getino M."/>
            <person name="Pursley I."/>
            <person name="Horton D.L."/>
            <person name="Alikhan N.F."/>
            <person name="Baker D."/>
            <person name="Gharbi K."/>
            <person name="Hall N."/>
            <person name="Watson M."/>
            <person name="Adriaenssens E.M."/>
            <person name="Foster-Nyarko E."/>
            <person name="Jarju S."/>
            <person name="Secka A."/>
            <person name="Antonio M."/>
            <person name="Oren A."/>
            <person name="Chaudhuri R.R."/>
            <person name="La Ragione R."/>
            <person name="Hildebrand F."/>
            <person name="Pallen M.J."/>
        </authorList>
    </citation>
    <scope>NUCLEOTIDE SEQUENCE</scope>
    <source>
        <strain evidence="2">ChiGjej6B6-14162</strain>
    </source>
</reference>
<sequence>MLRIVSCFLVLFLAWPCSIKAGQKTVMFDLSHGQCRGIEPGFETYPEVIPGYEAIVGECGARLLVNDSSEINAGLLSDVDVLMMLSPLSNTLQRDITAVEKQAIVDFVKGGGCLLFFVDDEHRVDITRYGANDITRPFGIEFGPDVKGLPGNCGAVSFENEIFGGRREIPYSGARLMRGGVPASVCMEQGYLHASFVKLPNGGKLFVAADTMVGLLMGYEDGERNVSRKMLSRWWGKDSRLYMRELIQWMLSD</sequence>
<evidence type="ECO:0000256" key="1">
    <source>
        <dbReference type="SAM" id="SignalP"/>
    </source>
</evidence>
<feature type="chain" id="PRO_5038607045" evidence="1">
    <location>
        <begin position="22"/>
        <end position="253"/>
    </location>
</feature>
<feature type="signal peptide" evidence="1">
    <location>
        <begin position="1"/>
        <end position="21"/>
    </location>
</feature>
<dbReference type="Proteomes" id="UP000886740">
    <property type="component" value="Unassembled WGS sequence"/>
</dbReference>
<comment type="caution">
    <text evidence="2">The sequence shown here is derived from an EMBL/GenBank/DDBJ whole genome shotgun (WGS) entry which is preliminary data.</text>
</comment>
<accession>A0A9D2BFY3</accession>
<organism evidence="2 3">
    <name type="scientific">Candidatus Parabacteroides intestinipullorum</name>
    <dbReference type="NCBI Taxonomy" id="2838723"/>
    <lineage>
        <taxon>Bacteria</taxon>
        <taxon>Pseudomonadati</taxon>
        <taxon>Bacteroidota</taxon>
        <taxon>Bacteroidia</taxon>
        <taxon>Bacteroidales</taxon>
        <taxon>Tannerellaceae</taxon>
        <taxon>Parabacteroides</taxon>
    </lineage>
</organism>
<evidence type="ECO:0000313" key="3">
    <source>
        <dbReference type="Proteomes" id="UP000886740"/>
    </source>
</evidence>